<evidence type="ECO:0008006" key="3">
    <source>
        <dbReference type="Google" id="ProtNLM"/>
    </source>
</evidence>
<gene>
    <name evidence="2" type="ORF">ENT92_00340</name>
    <name evidence="1" type="ORF">ENU14_01250</name>
</gene>
<dbReference type="NCBIfam" id="NF011470">
    <property type="entry name" value="PRK14887.1"/>
    <property type="match status" value="1"/>
</dbReference>
<sequence length="86" mass="10008">MRISSKLIVFSRDKHFIESLYKSLKPDNSATVPGLIIEDFVEEKNGVFVYTIRIEIDTARRSFKTIRSTLDEILTAIHVIYKTIFK</sequence>
<dbReference type="AlphaFoldDB" id="A0A7C4H8I9"/>
<proteinExistence type="predicted"/>
<evidence type="ECO:0000313" key="1">
    <source>
        <dbReference type="EMBL" id="HGM58205.1"/>
    </source>
</evidence>
<name>A0A7C4H8I9_STAMA</name>
<accession>A0A7C4H8I9</accession>
<organism evidence="1">
    <name type="scientific">Staphylothermus marinus</name>
    <dbReference type="NCBI Taxonomy" id="2280"/>
    <lineage>
        <taxon>Archaea</taxon>
        <taxon>Thermoproteota</taxon>
        <taxon>Thermoprotei</taxon>
        <taxon>Desulfurococcales</taxon>
        <taxon>Desulfurococcaceae</taxon>
        <taxon>Staphylothermus</taxon>
    </lineage>
</organism>
<evidence type="ECO:0000313" key="2">
    <source>
        <dbReference type="EMBL" id="HGU64656.1"/>
    </source>
</evidence>
<dbReference type="EMBL" id="DTBJ01000013">
    <property type="protein sequence ID" value="HGM58205.1"/>
    <property type="molecule type" value="Genomic_DNA"/>
</dbReference>
<reference evidence="1" key="1">
    <citation type="journal article" date="2020" name="mSystems">
        <title>Genome- and Community-Level Interaction Insights into Carbon Utilization and Element Cycling Functions of Hydrothermarchaeota in Hydrothermal Sediment.</title>
        <authorList>
            <person name="Zhou Z."/>
            <person name="Liu Y."/>
            <person name="Xu W."/>
            <person name="Pan J."/>
            <person name="Luo Z.H."/>
            <person name="Li M."/>
        </authorList>
    </citation>
    <scope>NUCLEOTIDE SEQUENCE [LARGE SCALE GENOMIC DNA]</scope>
    <source>
        <strain evidence="2">SpSt-622</strain>
        <strain evidence="1">SpSt-642</strain>
    </source>
</reference>
<dbReference type="EMBL" id="DTAN01000016">
    <property type="protein sequence ID" value="HGU64656.1"/>
    <property type="molecule type" value="Genomic_DNA"/>
</dbReference>
<comment type="caution">
    <text evidence="1">The sequence shown here is derived from an EMBL/GenBank/DDBJ whole genome shotgun (WGS) entry which is preliminary data.</text>
</comment>
<protein>
    <recommendedName>
        <fullName evidence="3">KEOPS complex subunit</fullName>
    </recommendedName>
</protein>